<evidence type="ECO:0000259" key="1">
    <source>
        <dbReference type="Pfam" id="PF18618"/>
    </source>
</evidence>
<dbReference type="Proteomes" id="UP000594749">
    <property type="component" value="Chromosome"/>
</dbReference>
<dbReference type="Pfam" id="PF18618">
    <property type="entry name" value="HP0268"/>
    <property type="match status" value="1"/>
</dbReference>
<proteinExistence type="predicted"/>
<feature type="domain" description="HP0268" evidence="1">
    <location>
        <begin position="1"/>
        <end position="80"/>
    </location>
</feature>
<dbReference type="RefSeq" id="WP_025802662.1">
    <property type="nucleotide sequence ID" value="NZ_CP053842.1"/>
</dbReference>
<evidence type="ECO:0000313" key="2">
    <source>
        <dbReference type="EMBL" id="QOQ87668.1"/>
    </source>
</evidence>
<evidence type="ECO:0000313" key="3">
    <source>
        <dbReference type="Proteomes" id="UP000594749"/>
    </source>
</evidence>
<keyword evidence="3" id="KW-1185">Reference proteome</keyword>
<sequence length="80" mass="9371">MELKIARKELNSAPKGISLENIESEVKKSGQKIYYFDRENSHKDLIALIEHFETKGMSAYLRTVKYGLDESEYMYEVHIL</sequence>
<dbReference type="InterPro" id="IPR040748">
    <property type="entry name" value="HP0268"/>
</dbReference>
<gene>
    <name evidence="2" type="ORF">IMC76_02320</name>
</gene>
<dbReference type="OrthoDB" id="5345432at2"/>
<protein>
    <recommendedName>
        <fullName evidence="1">HP0268 domain-containing protein</fullName>
    </recommendedName>
</protein>
<accession>A0A7M1LGH3</accession>
<reference evidence="2 3" key="1">
    <citation type="submission" date="2020-10" db="EMBL/GenBank/DDBJ databases">
        <title>Campylobacter and Helicobacter PacBio genomes.</title>
        <authorList>
            <person name="Lane C."/>
        </authorList>
    </citation>
    <scope>NUCLEOTIDE SEQUENCE [LARGE SCALE GENOMIC DNA]</scope>
    <source>
        <strain evidence="2 3">2016D-0077</strain>
    </source>
</reference>
<dbReference type="EMBL" id="CP063078">
    <property type="protein sequence ID" value="QOQ87668.1"/>
    <property type="molecule type" value="Genomic_DNA"/>
</dbReference>
<dbReference type="AlphaFoldDB" id="A0A7M1LGH3"/>
<organism evidence="2 3">
    <name type="scientific">Campylobacter corcagiensis</name>
    <dbReference type="NCBI Taxonomy" id="1448857"/>
    <lineage>
        <taxon>Bacteria</taxon>
        <taxon>Pseudomonadati</taxon>
        <taxon>Campylobacterota</taxon>
        <taxon>Epsilonproteobacteria</taxon>
        <taxon>Campylobacterales</taxon>
        <taxon>Campylobacteraceae</taxon>
        <taxon>Campylobacter</taxon>
    </lineage>
</organism>
<name>A0A7M1LGH3_9BACT</name>